<dbReference type="InterPro" id="IPR036250">
    <property type="entry name" value="AcylCo_DH-like_C"/>
</dbReference>
<keyword evidence="5 6" id="KW-0560">Oxidoreductase</keyword>
<evidence type="ECO:0000259" key="7">
    <source>
        <dbReference type="Pfam" id="PF00441"/>
    </source>
</evidence>
<evidence type="ECO:0000259" key="9">
    <source>
        <dbReference type="Pfam" id="PF02771"/>
    </source>
</evidence>
<gene>
    <name evidence="10" type="ORF">ASPWEDRAFT_153605</name>
</gene>
<dbReference type="InterPro" id="IPR009100">
    <property type="entry name" value="AcylCoA_DH/oxidase_NM_dom_sf"/>
</dbReference>
<evidence type="ECO:0000256" key="3">
    <source>
        <dbReference type="ARBA" id="ARBA00022630"/>
    </source>
</evidence>
<feature type="domain" description="Acyl-CoA dehydrogenase/oxidase C-terminal" evidence="7">
    <location>
        <begin position="262"/>
        <end position="417"/>
    </location>
</feature>
<evidence type="ECO:0000256" key="6">
    <source>
        <dbReference type="RuleBase" id="RU362125"/>
    </source>
</evidence>
<evidence type="ECO:0000256" key="4">
    <source>
        <dbReference type="ARBA" id="ARBA00022827"/>
    </source>
</evidence>
<dbReference type="InterPro" id="IPR006091">
    <property type="entry name" value="Acyl-CoA_Oxase/DH_mid-dom"/>
</dbReference>
<dbReference type="PANTHER" id="PTHR48083:SF17">
    <property type="entry name" value="ACYL-COA DEHYDROGENASE (AFU_ORTHOLOGUE AFUA_2G16630)-RELATED"/>
    <property type="match status" value="1"/>
</dbReference>
<organism evidence="10 11">
    <name type="scientific">Aspergillus wentii DTO 134E9</name>
    <dbReference type="NCBI Taxonomy" id="1073089"/>
    <lineage>
        <taxon>Eukaryota</taxon>
        <taxon>Fungi</taxon>
        <taxon>Dikarya</taxon>
        <taxon>Ascomycota</taxon>
        <taxon>Pezizomycotina</taxon>
        <taxon>Eurotiomycetes</taxon>
        <taxon>Eurotiomycetidae</taxon>
        <taxon>Eurotiales</taxon>
        <taxon>Aspergillaceae</taxon>
        <taxon>Aspergillus</taxon>
        <taxon>Aspergillus subgen. Cremei</taxon>
    </lineage>
</organism>
<dbReference type="EMBL" id="KV878211">
    <property type="protein sequence ID" value="OJJ37590.1"/>
    <property type="molecule type" value="Genomic_DNA"/>
</dbReference>
<dbReference type="Pfam" id="PF02771">
    <property type="entry name" value="Acyl-CoA_dh_N"/>
    <property type="match status" value="1"/>
</dbReference>
<dbReference type="Gene3D" id="2.40.110.10">
    <property type="entry name" value="Butyryl-CoA Dehydrogenase, subunit A, domain 2"/>
    <property type="match status" value="1"/>
</dbReference>
<dbReference type="InterPro" id="IPR046373">
    <property type="entry name" value="Acyl-CoA_Oxase/DH_mid-dom_sf"/>
</dbReference>
<dbReference type="SUPFAM" id="SSF47203">
    <property type="entry name" value="Acyl-CoA dehydrogenase C-terminal domain-like"/>
    <property type="match status" value="1"/>
</dbReference>
<evidence type="ECO:0008006" key="12">
    <source>
        <dbReference type="Google" id="ProtNLM"/>
    </source>
</evidence>
<dbReference type="Proteomes" id="UP000184383">
    <property type="component" value="Unassembled WGS sequence"/>
</dbReference>
<evidence type="ECO:0000256" key="1">
    <source>
        <dbReference type="ARBA" id="ARBA00001974"/>
    </source>
</evidence>
<dbReference type="GeneID" id="63745492"/>
<accession>A0A1L9RRK3</accession>
<name>A0A1L9RRK3_ASPWE</name>
<evidence type="ECO:0000259" key="8">
    <source>
        <dbReference type="Pfam" id="PF02770"/>
    </source>
</evidence>
<dbReference type="GO" id="GO:0003995">
    <property type="term" value="F:acyl-CoA dehydrogenase activity"/>
    <property type="evidence" value="ECO:0007669"/>
    <property type="project" value="TreeGrafter"/>
</dbReference>
<proteinExistence type="inferred from homology"/>
<dbReference type="Pfam" id="PF00441">
    <property type="entry name" value="Acyl-CoA_dh_1"/>
    <property type="match status" value="1"/>
</dbReference>
<dbReference type="RefSeq" id="XP_040691266.1">
    <property type="nucleotide sequence ID" value="XM_040829644.1"/>
</dbReference>
<evidence type="ECO:0000313" key="11">
    <source>
        <dbReference type="Proteomes" id="UP000184383"/>
    </source>
</evidence>
<sequence length="438" mass="47904">MPRTIPLQTAPYSEPLLPQLDIKNPYYTDLHHNLRAAVREYVDSSIAPYAQEWEEAGQVPEAVRRRHCELGFGIVHPLTTVEDAAGLSLPGDVPREKWDTWCGLILTDELTRTGYVGVVWGLGGGNAIGCPPVARFGTPEQRRRWLPGVARGDIRFCLGITEPDAGSDVANIKTTAKREGDYYIVNGAKKWITNGIWADYCTAAVRTGGPGRSGISLLVIPLASPGVTRRRMHNSGVNASGSTFIELDGVRVPVDHLIGEENKGFPLIMSNFNPERLALACASLRLSRVCAEDAFNYAVQRETFGSPLIQKQAIQSKVFKFGLMIEPAYAFLEQLANILELTKGRSSDDVKIGGMTALLKVMSTKALEKSVREAQQVMGGAGYNKAGKGARVEQISRDLRVHVVGGGSEEIMMSLALREETKALQTRRKALEARDSKM</sequence>
<dbReference type="Gene3D" id="1.10.540.10">
    <property type="entry name" value="Acyl-CoA dehydrogenase/oxidase, N-terminal domain"/>
    <property type="match status" value="1"/>
</dbReference>
<dbReference type="GO" id="GO:0033539">
    <property type="term" value="P:fatty acid beta-oxidation using acyl-CoA dehydrogenase"/>
    <property type="evidence" value="ECO:0007669"/>
    <property type="project" value="TreeGrafter"/>
</dbReference>
<evidence type="ECO:0000313" key="10">
    <source>
        <dbReference type="EMBL" id="OJJ37590.1"/>
    </source>
</evidence>
<dbReference type="InterPro" id="IPR050741">
    <property type="entry name" value="Acyl-CoA_dehydrogenase"/>
</dbReference>
<dbReference type="GO" id="GO:0005737">
    <property type="term" value="C:cytoplasm"/>
    <property type="evidence" value="ECO:0007669"/>
    <property type="project" value="TreeGrafter"/>
</dbReference>
<dbReference type="AlphaFoldDB" id="A0A1L9RRK3"/>
<feature type="domain" description="Acyl-CoA oxidase/dehydrogenase middle" evidence="8">
    <location>
        <begin position="157"/>
        <end position="249"/>
    </location>
</feature>
<dbReference type="Pfam" id="PF02770">
    <property type="entry name" value="Acyl-CoA_dh_M"/>
    <property type="match status" value="1"/>
</dbReference>
<keyword evidence="11" id="KW-1185">Reference proteome</keyword>
<dbReference type="STRING" id="1073089.A0A1L9RRK3"/>
<dbReference type="PANTHER" id="PTHR48083">
    <property type="entry name" value="MEDIUM-CHAIN SPECIFIC ACYL-COA DEHYDROGENASE, MITOCHONDRIAL-RELATED"/>
    <property type="match status" value="1"/>
</dbReference>
<dbReference type="VEuPathDB" id="FungiDB:ASPWEDRAFT_153605"/>
<evidence type="ECO:0000256" key="2">
    <source>
        <dbReference type="ARBA" id="ARBA00009347"/>
    </source>
</evidence>
<reference evidence="11" key="1">
    <citation type="journal article" date="2017" name="Genome Biol.">
        <title>Comparative genomics reveals high biological diversity and specific adaptations in the industrially and medically important fungal genus Aspergillus.</title>
        <authorList>
            <person name="de Vries R.P."/>
            <person name="Riley R."/>
            <person name="Wiebenga A."/>
            <person name="Aguilar-Osorio G."/>
            <person name="Amillis S."/>
            <person name="Uchima C.A."/>
            <person name="Anderluh G."/>
            <person name="Asadollahi M."/>
            <person name="Askin M."/>
            <person name="Barry K."/>
            <person name="Battaglia E."/>
            <person name="Bayram O."/>
            <person name="Benocci T."/>
            <person name="Braus-Stromeyer S.A."/>
            <person name="Caldana C."/>
            <person name="Canovas D."/>
            <person name="Cerqueira G.C."/>
            <person name="Chen F."/>
            <person name="Chen W."/>
            <person name="Choi C."/>
            <person name="Clum A."/>
            <person name="Dos Santos R.A."/>
            <person name="Damasio A.R."/>
            <person name="Diallinas G."/>
            <person name="Emri T."/>
            <person name="Fekete E."/>
            <person name="Flipphi M."/>
            <person name="Freyberg S."/>
            <person name="Gallo A."/>
            <person name="Gournas C."/>
            <person name="Habgood R."/>
            <person name="Hainaut M."/>
            <person name="Harispe M.L."/>
            <person name="Henrissat B."/>
            <person name="Hilden K.S."/>
            <person name="Hope R."/>
            <person name="Hossain A."/>
            <person name="Karabika E."/>
            <person name="Karaffa L."/>
            <person name="Karanyi Z."/>
            <person name="Krasevec N."/>
            <person name="Kuo A."/>
            <person name="Kusch H."/>
            <person name="LaButti K."/>
            <person name="Lagendijk E.L."/>
            <person name="Lapidus A."/>
            <person name="Levasseur A."/>
            <person name="Lindquist E."/>
            <person name="Lipzen A."/>
            <person name="Logrieco A.F."/>
            <person name="MacCabe A."/>
            <person name="Maekelae M.R."/>
            <person name="Malavazi I."/>
            <person name="Melin P."/>
            <person name="Meyer V."/>
            <person name="Mielnichuk N."/>
            <person name="Miskei M."/>
            <person name="Molnar A.P."/>
            <person name="Mule G."/>
            <person name="Ngan C.Y."/>
            <person name="Orejas M."/>
            <person name="Orosz E."/>
            <person name="Ouedraogo J.P."/>
            <person name="Overkamp K.M."/>
            <person name="Park H.-S."/>
            <person name="Perrone G."/>
            <person name="Piumi F."/>
            <person name="Punt P.J."/>
            <person name="Ram A.F."/>
            <person name="Ramon A."/>
            <person name="Rauscher S."/>
            <person name="Record E."/>
            <person name="Riano-Pachon D.M."/>
            <person name="Robert V."/>
            <person name="Roehrig J."/>
            <person name="Ruller R."/>
            <person name="Salamov A."/>
            <person name="Salih N.S."/>
            <person name="Samson R.A."/>
            <person name="Sandor E."/>
            <person name="Sanguinetti M."/>
            <person name="Schuetze T."/>
            <person name="Sepcic K."/>
            <person name="Shelest E."/>
            <person name="Sherlock G."/>
            <person name="Sophianopoulou V."/>
            <person name="Squina F.M."/>
            <person name="Sun H."/>
            <person name="Susca A."/>
            <person name="Todd R.B."/>
            <person name="Tsang A."/>
            <person name="Unkles S.E."/>
            <person name="van de Wiele N."/>
            <person name="van Rossen-Uffink D."/>
            <person name="Oliveira J.V."/>
            <person name="Vesth T.C."/>
            <person name="Visser J."/>
            <person name="Yu J.-H."/>
            <person name="Zhou M."/>
            <person name="Andersen M.R."/>
            <person name="Archer D.B."/>
            <person name="Baker S.E."/>
            <person name="Benoit I."/>
            <person name="Brakhage A.A."/>
            <person name="Braus G.H."/>
            <person name="Fischer R."/>
            <person name="Frisvad J.C."/>
            <person name="Goldman G.H."/>
            <person name="Houbraken J."/>
            <person name="Oakley B."/>
            <person name="Pocsi I."/>
            <person name="Scazzocchio C."/>
            <person name="Seiboth B."/>
            <person name="vanKuyk P.A."/>
            <person name="Wortman J."/>
            <person name="Dyer P.S."/>
            <person name="Grigoriev I.V."/>
        </authorList>
    </citation>
    <scope>NUCLEOTIDE SEQUENCE [LARGE SCALE GENOMIC DNA]</scope>
    <source>
        <strain evidence="11">DTO 134E9</strain>
    </source>
</reference>
<dbReference type="Gene3D" id="1.20.140.10">
    <property type="entry name" value="Butyryl-CoA Dehydrogenase, subunit A, domain 3"/>
    <property type="match status" value="1"/>
</dbReference>
<dbReference type="InterPro" id="IPR037069">
    <property type="entry name" value="AcylCoA_DH/ox_N_sf"/>
</dbReference>
<evidence type="ECO:0000256" key="5">
    <source>
        <dbReference type="ARBA" id="ARBA00023002"/>
    </source>
</evidence>
<dbReference type="InterPro" id="IPR013786">
    <property type="entry name" value="AcylCoA_DH/ox_N"/>
</dbReference>
<feature type="domain" description="Acyl-CoA dehydrogenase/oxidase N-terminal" evidence="9">
    <location>
        <begin position="28"/>
        <end position="153"/>
    </location>
</feature>
<keyword evidence="4 6" id="KW-0274">FAD</keyword>
<dbReference type="GO" id="GO:0050660">
    <property type="term" value="F:flavin adenine dinucleotide binding"/>
    <property type="evidence" value="ECO:0007669"/>
    <property type="project" value="InterPro"/>
</dbReference>
<comment type="cofactor">
    <cofactor evidence="1 6">
        <name>FAD</name>
        <dbReference type="ChEBI" id="CHEBI:57692"/>
    </cofactor>
</comment>
<keyword evidence="3 6" id="KW-0285">Flavoprotein</keyword>
<comment type="similarity">
    <text evidence="2 6">Belongs to the acyl-CoA dehydrogenase family.</text>
</comment>
<dbReference type="InterPro" id="IPR009075">
    <property type="entry name" value="AcylCo_DH/oxidase_C"/>
</dbReference>
<dbReference type="SUPFAM" id="SSF56645">
    <property type="entry name" value="Acyl-CoA dehydrogenase NM domain-like"/>
    <property type="match status" value="1"/>
</dbReference>
<protein>
    <recommendedName>
        <fullName evidence="12">Acyl-CoA dehydrogenase</fullName>
    </recommendedName>
</protein>
<dbReference type="OrthoDB" id="10254877at2759"/>